<evidence type="ECO:0000313" key="1">
    <source>
        <dbReference type="EMBL" id="SBW22954.1"/>
    </source>
</evidence>
<accession>A0A1C3NZI1</accession>
<name>A0A1C3NZI1_9ACTN</name>
<proteinExistence type="predicted"/>
<keyword evidence="2" id="KW-1185">Reference proteome</keyword>
<gene>
    <name evidence="1" type="ORF">FDG2_3356</name>
</gene>
<sequence>MAPHRPDDAVHYPAAGYKFLLRPPARFTEFVDGDVSGVELFDFLLARDAAVKLSTSRSFNPEHTGWMRMIVMQQPESVAEFFDRLAAIGVHYDMRPSPELADEFRTVIAQCDLWNL</sequence>
<reference evidence="2" key="1">
    <citation type="submission" date="2016-02" db="EMBL/GenBank/DDBJ databases">
        <authorList>
            <person name="Wibberg D."/>
        </authorList>
    </citation>
    <scope>NUCLEOTIDE SEQUENCE [LARGE SCALE GENOMIC DNA]</scope>
</reference>
<dbReference type="EMBL" id="FLUV01001406">
    <property type="protein sequence ID" value="SBW22954.1"/>
    <property type="molecule type" value="Genomic_DNA"/>
</dbReference>
<protein>
    <submittedName>
        <fullName evidence="1">Uncharacterized protein</fullName>
    </submittedName>
</protein>
<organism evidence="1 2">
    <name type="scientific">Candidatus Protofrankia californiensis</name>
    <dbReference type="NCBI Taxonomy" id="1839754"/>
    <lineage>
        <taxon>Bacteria</taxon>
        <taxon>Bacillati</taxon>
        <taxon>Actinomycetota</taxon>
        <taxon>Actinomycetes</taxon>
        <taxon>Frankiales</taxon>
        <taxon>Frankiaceae</taxon>
        <taxon>Protofrankia</taxon>
    </lineage>
</organism>
<dbReference type="Proteomes" id="UP000199013">
    <property type="component" value="Unassembled WGS sequence"/>
</dbReference>
<evidence type="ECO:0000313" key="2">
    <source>
        <dbReference type="Proteomes" id="UP000199013"/>
    </source>
</evidence>
<dbReference type="AlphaFoldDB" id="A0A1C3NZI1"/>